<keyword evidence="4" id="KW-1133">Transmembrane helix</keyword>
<dbReference type="EMBL" id="JH603169">
    <property type="protein sequence ID" value="EIC22473.1"/>
    <property type="molecule type" value="Genomic_DNA"/>
</dbReference>
<evidence type="ECO:0000256" key="4">
    <source>
        <dbReference type="ARBA" id="ARBA00022989"/>
    </source>
</evidence>
<evidence type="ECO:0000313" key="10">
    <source>
        <dbReference type="Proteomes" id="UP000002964"/>
    </source>
</evidence>
<name>H8Z1C4_9GAMM</name>
<evidence type="ECO:0000313" key="9">
    <source>
        <dbReference type="EMBL" id="EIC22473.1"/>
    </source>
</evidence>
<dbReference type="SUPFAM" id="SSF69593">
    <property type="entry name" value="Glycerol-3-phosphate (1)-acyltransferase"/>
    <property type="match status" value="1"/>
</dbReference>
<gene>
    <name evidence="9" type="ORF">Thi970DRAFT_02739</name>
</gene>
<keyword evidence="6" id="KW-0472">Membrane</keyword>
<dbReference type="AlphaFoldDB" id="H8Z1C4"/>
<organism evidence="9 10">
    <name type="scientific">Thiorhodovibrio frisius</name>
    <dbReference type="NCBI Taxonomy" id="631362"/>
    <lineage>
        <taxon>Bacteria</taxon>
        <taxon>Pseudomonadati</taxon>
        <taxon>Pseudomonadota</taxon>
        <taxon>Gammaproteobacteria</taxon>
        <taxon>Chromatiales</taxon>
        <taxon>Chromatiaceae</taxon>
        <taxon>Thiorhodovibrio</taxon>
    </lineage>
</organism>
<dbReference type="InterPro" id="IPR002123">
    <property type="entry name" value="Plipid/glycerol_acylTrfase"/>
</dbReference>
<protein>
    <submittedName>
        <fullName evidence="9">1-acyl-sn-glycerol-3-phosphate acyltransferase</fullName>
    </submittedName>
</protein>
<evidence type="ECO:0000256" key="1">
    <source>
        <dbReference type="ARBA" id="ARBA00004370"/>
    </source>
</evidence>
<dbReference type="Pfam" id="PF01553">
    <property type="entry name" value="Acyltransferase"/>
    <property type="match status" value="1"/>
</dbReference>
<dbReference type="GO" id="GO:0016746">
    <property type="term" value="F:acyltransferase activity"/>
    <property type="evidence" value="ECO:0007669"/>
    <property type="project" value="UniProtKB-KW"/>
</dbReference>
<keyword evidence="10" id="KW-1185">Reference proteome</keyword>
<dbReference type="STRING" id="631362.Thi970DRAFT_02739"/>
<proteinExistence type="predicted"/>
<dbReference type="HOGENOM" id="CLU_027938_0_1_6"/>
<keyword evidence="2 9" id="KW-0808">Transferase</keyword>
<dbReference type="GO" id="GO:0006629">
    <property type="term" value="P:lipid metabolic process"/>
    <property type="evidence" value="ECO:0007669"/>
    <property type="project" value="UniProtKB-KW"/>
</dbReference>
<dbReference type="PANTHER" id="PTHR23063:SF52">
    <property type="entry name" value="LYSOPHOSPHATIDYLCHOLINE ACYLTRANSFERASE"/>
    <property type="match status" value="1"/>
</dbReference>
<reference evidence="10" key="1">
    <citation type="submission" date="2011-06" db="EMBL/GenBank/DDBJ databases">
        <authorList>
            <consortium name="US DOE Joint Genome Institute (JGI-PGF)"/>
            <person name="Lucas S."/>
            <person name="Han J."/>
            <person name="Lapidus A."/>
            <person name="Cheng J.-F."/>
            <person name="Goodwin L."/>
            <person name="Pitluck S."/>
            <person name="Peters L."/>
            <person name="Land M.L."/>
            <person name="Hauser L."/>
            <person name="Vogl K."/>
            <person name="Liu Z."/>
            <person name="Overmann J."/>
            <person name="Frigaard N.-U."/>
            <person name="Bryant D.A."/>
            <person name="Woyke T.J."/>
        </authorList>
    </citation>
    <scope>NUCLEOTIDE SEQUENCE [LARGE SCALE GENOMIC DNA]</scope>
    <source>
        <strain evidence="10">970</strain>
    </source>
</reference>
<dbReference type="PANTHER" id="PTHR23063">
    <property type="entry name" value="PHOSPHOLIPID ACYLTRANSFERASE"/>
    <property type="match status" value="1"/>
</dbReference>
<feature type="domain" description="Phospholipid/glycerol acyltransferase" evidence="8">
    <location>
        <begin position="56"/>
        <end position="176"/>
    </location>
</feature>
<keyword evidence="7 9" id="KW-0012">Acyltransferase</keyword>
<evidence type="ECO:0000256" key="3">
    <source>
        <dbReference type="ARBA" id="ARBA00022692"/>
    </source>
</evidence>
<dbReference type="RefSeq" id="WP_009149348.1">
    <property type="nucleotide sequence ID" value="NZ_CP121471.1"/>
</dbReference>
<dbReference type="SMART" id="SM00563">
    <property type="entry name" value="PlsC"/>
    <property type="match status" value="1"/>
</dbReference>
<dbReference type="eggNOG" id="COG0204">
    <property type="taxonomic scope" value="Bacteria"/>
</dbReference>
<dbReference type="GO" id="GO:0016020">
    <property type="term" value="C:membrane"/>
    <property type="evidence" value="ECO:0007669"/>
    <property type="project" value="UniProtKB-SubCell"/>
</dbReference>
<keyword evidence="5" id="KW-0443">Lipid metabolism</keyword>
<evidence type="ECO:0000256" key="2">
    <source>
        <dbReference type="ARBA" id="ARBA00022679"/>
    </source>
</evidence>
<evidence type="ECO:0000259" key="8">
    <source>
        <dbReference type="SMART" id="SM00563"/>
    </source>
</evidence>
<comment type="subcellular location">
    <subcellularLocation>
        <location evidence="1">Membrane</location>
    </subcellularLocation>
</comment>
<evidence type="ECO:0000256" key="5">
    <source>
        <dbReference type="ARBA" id="ARBA00023098"/>
    </source>
</evidence>
<dbReference type="CDD" id="cd07989">
    <property type="entry name" value="LPLAT_AGPAT-like"/>
    <property type="match status" value="1"/>
</dbReference>
<evidence type="ECO:0000256" key="6">
    <source>
        <dbReference type="ARBA" id="ARBA00023136"/>
    </source>
</evidence>
<evidence type="ECO:0000256" key="7">
    <source>
        <dbReference type="ARBA" id="ARBA00023315"/>
    </source>
</evidence>
<reference evidence="9 10" key="2">
    <citation type="submission" date="2011-11" db="EMBL/GenBank/DDBJ databases">
        <authorList>
            <consortium name="US DOE Joint Genome Institute"/>
            <person name="Lucas S."/>
            <person name="Han J."/>
            <person name="Lapidus A."/>
            <person name="Cheng J.-F."/>
            <person name="Goodwin L."/>
            <person name="Pitluck S."/>
            <person name="Peters L."/>
            <person name="Ovchinnikova G."/>
            <person name="Zhang X."/>
            <person name="Detter J.C."/>
            <person name="Han C."/>
            <person name="Tapia R."/>
            <person name="Land M."/>
            <person name="Hauser L."/>
            <person name="Kyrpides N."/>
            <person name="Ivanova N."/>
            <person name="Pagani I."/>
            <person name="Vogl K."/>
            <person name="Liu Z."/>
            <person name="Overmann J."/>
            <person name="Frigaard N.-U."/>
            <person name="Bryant D."/>
            <person name="Woyke T."/>
        </authorList>
    </citation>
    <scope>NUCLEOTIDE SEQUENCE [LARGE SCALE GENOMIC DNA]</scope>
    <source>
        <strain evidence="9 10">970</strain>
    </source>
</reference>
<sequence>MEHLLTGALISLVATGLHLLGQPPAWHPQFVRWWHARLCRILALEITLCGQLSERALVVANHISWLDIPVLGAQGSVGFLSKAEVRRWPVIGWMAAVSGTVFIERGAHRFADAIAALRARIAAGFAVVIFPEGTTSDGTAVRRFLPRLFAVAQPAADTGGGEAEPIRLQPVALRYGSGPQPDTIAPYIDDDTLVCHLWQVLKHPGIAVRVTFLPSIDARGQGRRQLADQARAAILNALERETASNIGRAGHGVNR</sequence>
<accession>H8Z1C4</accession>
<keyword evidence="3" id="KW-0812">Transmembrane</keyword>
<dbReference type="Proteomes" id="UP000002964">
    <property type="component" value="Unassembled WGS sequence"/>
</dbReference>